<dbReference type="OrthoDB" id="241655at2759"/>
<proteinExistence type="predicted"/>
<evidence type="ECO:0000256" key="1">
    <source>
        <dbReference type="SAM" id="MobiDB-lite"/>
    </source>
</evidence>
<comment type="caution">
    <text evidence="2">The sequence shown here is derived from an EMBL/GenBank/DDBJ whole genome shotgun (WGS) entry which is preliminary data.</text>
</comment>
<organism evidence="2 3">
    <name type="scientific">Trypanosoma conorhini</name>
    <dbReference type="NCBI Taxonomy" id="83891"/>
    <lineage>
        <taxon>Eukaryota</taxon>
        <taxon>Discoba</taxon>
        <taxon>Euglenozoa</taxon>
        <taxon>Kinetoplastea</taxon>
        <taxon>Metakinetoplastina</taxon>
        <taxon>Trypanosomatida</taxon>
        <taxon>Trypanosomatidae</taxon>
        <taxon>Trypanosoma</taxon>
    </lineage>
</organism>
<dbReference type="Proteomes" id="UP000284403">
    <property type="component" value="Unassembled WGS sequence"/>
</dbReference>
<accession>A0A422PZX8</accession>
<gene>
    <name evidence="2" type="ORF">Tco025E_02829</name>
</gene>
<name>A0A422PZX8_9TRYP</name>
<evidence type="ECO:0000313" key="2">
    <source>
        <dbReference type="EMBL" id="RNF23302.1"/>
    </source>
</evidence>
<evidence type="ECO:0000313" key="3">
    <source>
        <dbReference type="Proteomes" id="UP000284403"/>
    </source>
</evidence>
<reference evidence="2 3" key="1">
    <citation type="journal article" date="2018" name="BMC Genomics">
        <title>Genomic comparison of Trypanosoma conorhini and Trypanosoma rangeli to Trypanosoma cruzi strains of high and low virulence.</title>
        <authorList>
            <person name="Bradwell K.R."/>
            <person name="Koparde V.N."/>
            <person name="Matveyev A.V."/>
            <person name="Serrano M.G."/>
            <person name="Alves J.M."/>
            <person name="Parikh H."/>
            <person name="Huang B."/>
            <person name="Lee V."/>
            <person name="Espinosa-Alvarez O."/>
            <person name="Ortiz P.A."/>
            <person name="Costa-Martins A.G."/>
            <person name="Teixeira M.M."/>
            <person name="Buck G.A."/>
        </authorList>
    </citation>
    <scope>NUCLEOTIDE SEQUENCE [LARGE SCALE GENOMIC DNA]</scope>
    <source>
        <strain evidence="2 3">025E</strain>
    </source>
</reference>
<dbReference type="AlphaFoldDB" id="A0A422PZX8"/>
<dbReference type="GeneID" id="40316440"/>
<keyword evidence="3" id="KW-1185">Reference proteome</keyword>
<feature type="region of interest" description="Disordered" evidence="1">
    <location>
        <begin position="285"/>
        <end position="304"/>
    </location>
</feature>
<dbReference type="RefSeq" id="XP_029230116.1">
    <property type="nucleotide sequence ID" value="XM_029369752.1"/>
</dbReference>
<dbReference type="EMBL" id="MKKU01000120">
    <property type="protein sequence ID" value="RNF23302.1"/>
    <property type="molecule type" value="Genomic_DNA"/>
</dbReference>
<sequence>MLSAGTACYRDVMDRLSQRLALLLVEAEAYVQQRHLYGEAEALHAAAAAAEPQVSLQPCPLLSWPPLRVRQRVDALRAQLSERKELQETMRNVDASMRLLRQEFLLVDVGAAAASSHLRRDGYGADAELGRRTVADGSKHDSRGGGGVAAQEEAVRRIVWLHQQLRCHKEDFCELRKRASHTHERLHQQFERIADACGSIFRATAYNGDGNSEDMQGNNGDGNARTTAEAADPAELHSLCRRNGERARRLQSRLQRVLSLYRQVVARTNRELCRVELEVQAMERQSPHAEELALPHYGGGGGGG</sequence>
<protein>
    <submittedName>
        <fullName evidence="2">Putative actin-like protein</fullName>
    </submittedName>
</protein>